<dbReference type="RefSeq" id="XP_019053978.1">
    <property type="nucleotide sequence ID" value="XM_019198433.1"/>
</dbReference>
<name>A0A1U8Q589_NELNU</name>
<keyword evidence="1" id="KW-1185">Reference proteome</keyword>
<dbReference type="Gene3D" id="6.10.140.1230">
    <property type="match status" value="1"/>
</dbReference>
<sequence>MGNAEKLMNQIMELKFTSKSIQRQAHKCKKDKKSEKLNVKKAIEKGNMDNAHIYAENAIQKRTEQMNYLRLLVTEWDFPQRLPFQLPTSSPSLSIVIRHQSHLCLSICPRRKRN</sequence>
<dbReference type="Proteomes" id="UP000189703">
    <property type="component" value="Unplaced"/>
</dbReference>
<evidence type="ECO:0000313" key="2">
    <source>
        <dbReference type="RefSeq" id="XP_019053978.1"/>
    </source>
</evidence>
<dbReference type="STRING" id="4432.A0A1U8Q589"/>
<reference evidence="2" key="1">
    <citation type="submission" date="2025-08" db="UniProtKB">
        <authorList>
            <consortium name="RefSeq"/>
        </authorList>
    </citation>
    <scope>IDENTIFICATION</scope>
</reference>
<accession>A0A1U8Q589</accession>
<dbReference type="InterPro" id="IPR005024">
    <property type="entry name" value="Snf7_fam"/>
</dbReference>
<dbReference type="KEGG" id="nnu:104601495"/>
<dbReference type="eggNOG" id="KOG3232">
    <property type="taxonomic scope" value="Eukaryota"/>
</dbReference>
<protein>
    <submittedName>
        <fullName evidence="2">ESCRT-related protein CHMP1A-like</fullName>
    </submittedName>
</protein>
<dbReference type="AlphaFoldDB" id="A0A1U8Q589"/>
<organism evidence="1 2">
    <name type="scientific">Nelumbo nucifera</name>
    <name type="common">Sacred lotus</name>
    <dbReference type="NCBI Taxonomy" id="4432"/>
    <lineage>
        <taxon>Eukaryota</taxon>
        <taxon>Viridiplantae</taxon>
        <taxon>Streptophyta</taxon>
        <taxon>Embryophyta</taxon>
        <taxon>Tracheophyta</taxon>
        <taxon>Spermatophyta</taxon>
        <taxon>Magnoliopsida</taxon>
        <taxon>Proteales</taxon>
        <taxon>Nelumbonaceae</taxon>
        <taxon>Nelumbo</taxon>
    </lineage>
</organism>
<evidence type="ECO:0000313" key="1">
    <source>
        <dbReference type="Proteomes" id="UP000189703"/>
    </source>
</evidence>
<dbReference type="GeneID" id="104601495"/>
<proteinExistence type="predicted"/>
<dbReference type="PANTHER" id="PTHR10476">
    <property type="entry name" value="CHARGED MULTIVESICULAR BODY PROTEIN"/>
    <property type="match status" value="1"/>
</dbReference>
<dbReference type="OrthoDB" id="691102at2759"/>
<gene>
    <name evidence="2" type="primary">LOC104601495</name>
</gene>
<dbReference type="GO" id="GO:0007034">
    <property type="term" value="P:vacuolar transport"/>
    <property type="evidence" value="ECO:0007669"/>
    <property type="project" value="InterPro"/>
</dbReference>